<dbReference type="EC" id="1.-.-.-" evidence="7"/>
<dbReference type="GO" id="GO:0008610">
    <property type="term" value="P:lipid biosynthetic process"/>
    <property type="evidence" value="ECO:0007669"/>
    <property type="project" value="InterPro"/>
</dbReference>
<evidence type="ECO:0000256" key="3">
    <source>
        <dbReference type="ARBA" id="ARBA00022989"/>
    </source>
</evidence>
<feature type="domain" description="Fatty acid hydroxylase" evidence="6">
    <location>
        <begin position="113"/>
        <end position="247"/>
    </location>
</feature>
<dbReference type="GO" id="GO:0016491">
    <property type="term" value="F:oxidoreductase activity"/>
    <property type="evidence" value="ECO:0007669"/>
    <property type="project" value="UniProtKB-KW"/>
</dbReference>
<dbReference type="GO" id="GO:0005506">
    <property type="term" value="F:iron ion binding"/>
    <property type="evidence" value="ECO:0007669"/>
    <property type="project" value="InterPro"/>
</dbReference>
<evidence type="ECO:0000256" key="5">
    <source>
        <dbReference type="SAM" id="Phobius"/>
    </source>
</evidence>
<dbReference type="GO" id="GO:0016020">
    <property type="term" value="C:membrane"/>
    <property type="evidence" value="ECO:0007669"/>
    <property type="project" value="UniProtKB-SubCell"/>
</dbReference>
<dbReference type="Pfam" id="PF04116">
    <property type="entry name" value="FA_hydroxylase"/>
    <property type="match status" value="1"/>
</dbReference>
<feature type="transmembrane region" description="Helical" evidence="5">
    <location>
        <begin position="70"/>
        <end position="93"/>
    </location>
</feature>
<dbReference type="AlphaFoldDB" id="A0AAU8CTI5"/>
<keyword evidence="2 5" id="KW-0812">Transmembrane</keyword>
<evidence type="ECO:0000259" key="6">
    <source>
        <dbReference type="Pfam" id="PF04116"/>
    </source>
</evidence>
<dbReference type="InterPro" id="IPR050307">
    <property type="entry name" value="Sterol_Desaturase_Related"/>
</dbReference>
<keyword evidence="4 5" id="KW-0472">Membrane</keyword>
<evidence type="ECO:0000256" key="2">
    <source>
        <dbReference type="ARBA" id="ARBA00022692"/>
    </source>
</evidence>
<dbReference type="EMBL" id="CP159253">
    <property type="protein sequence ID" value="XCG50166.1"/>
    <property type="molecule type" value="Genomic_DNA"/>
</dbReference>
<sequence>MFDACIDHATLARFAAGIYPFILQSDLYRYLVGAGGTFLVINTLLAGWLAKRKIRVEEPSWSQMGREILASLRTVLIFSLIGLAIAVSVRLGLLTVYENPAARGWPYFVLNVIVLIVAHDAWFYWTHRIMHRPRLFRWFHRLHHRSYNPSPWTAYAFDASEALVNAIYLPLVMILMPTSILAAFIFTGHMMLRNAIGHCGYEVFPARADGRPRFDWLTTVTHHDLHHARARTNFGLYFTFWDRAMGTEDPNYYSEFARSVGRTLAGPAVSSATDRTSRKAAI</sequence>
<proteinExistence type="predicted"/>
<dbReference type="InterPro" id="IPR006694">
    <property type="entry name" value="Fatty_acid_hydroxylase"/>
</dbReference>
<keyword evidence="7" id="KW-0560">Oxidoreductase</keyword>
<organism evidence="7">
    <name type="scientific">Mesorhizobium sp. WSM2240</name>
    <dbReference type="NCBI Taxonomy" id="3228851"/>
    <lineage>
        <taxon>Bacteria</taxon>
        <taxon>Pseudomonadati</taxon>
        <taxon>Pseudomonadota</taxon>
        <taxon>Alphaproteobacteria</taxon>
        <taxon>Hyphomicrobiales</taxon>
        <taxon>Phyllobacteriaceae</taxon>
        <taxon>Mesorhizobium</taxon>
    </lineage>
</organism>
<dbReference type="PANTHER" id="PTHR11863">
    <property type="entry name" value="STEROL DESATURASE"/>
    <property type="match status" value="1"/>
</dbReference>
<dbReference type="RefSeq" id="WP_353642305.1">
    <property type="nucleotide sequence ID" value="NZ_CP159253.1"/>
</dbReference>
<name>A0AAU8CTI5_9HYPH</name>
<evidence type="ECO:0000313" key="7">
    <source>
        <dbReference type="EMBL" id="XCG50166.1"/>
    </source>
</evidence>
<evidence type="ECO:0000256" key="4">
    <source>
        <dbReference type="ARBA" id="ARBA00023136"/>
    </source>
</evidence>
<feature type="transmembrane region" description="Helical" evidence="5">
    <location>
        <begin position="27"/>
        <end position="49"/>
    </location>
</feature>
<keyword evidence="3 5" id="KW-1133">Transmembrane helix</keyword>
<feature type="transmembrane region" description="Helical" evidence="5">
    <location>
        <begin position="167"/>
        <end position="192"/>
    </location>
</feature>
<comment type="subcellular location">
    <subcellularLocation>
        <location evidence="1">Membrane</location>
    </subcellularLocation>
</comment>
<accession>A0AAU8CTI5</accession>
<gene>
    <name evidence="7" type="ORF">ABVK50_06680</name>
</gene>
<reference evidence="7" key="1">
    <citation type="submission" date="2024-06" db="EMBL/GenBank/DDBJ databases">
        <title>Mesorhizobium karijinii sp. nov., a symbiont of the iconic Swainsona formosa from arid Australia.</title>
        <authorList>
            <person name="Hill Y.J."/>
            <person name="Watkin E.L.J."/>
            <person name="O'Hara G.W."/>
            <person name="Terpolilli J."/>
            <person name="Tye M.L."/>
            <person name="Kohlmeier M.G."/>
        </authorList>
    </citation>
    <scope>NUCLEOTIDE SEQUENCE</scope>
    <source>
        <strain evidence="7">WSM2240</strain>
    </source>
</reference>
<evidence type="ECO:0000256" key="1">
    <source>
        <dbReference type="ARBA" id="ARBA00004370"/>
    </source>
</evidence>
<feature type="transmembrane region" description="Helical" evidence="5">
    <location>
        <begin position="105"/>
        <end position="125"/>
    </location>
</feature>
<protein>
    <submittedName>
        <fullName evidence="7">Sterol desaturase family protein</fullName>
        <ecNumber evidence="7">1.-.-.-</ecNumber>
    </submittedName>
</protein>